<sequence>MCLRTSVLSCQVDCNQVLTAPQGSFTSPCYPSDYPKSLACKWTLQAPAGFIVQITFVDFEVEEALGCIYDRVVVSTGNNDLKFCGITAYRLTLNSTGNVMEVSFNSDFSVQKKGFNVSYRQVAVALRNQKVKVPQGNGKIIQAAPSVTIPNLQQFTACFEISRSSQKTQEKIFSYTGADDTDIVIFGMSDTEMALNINEIQCGLGTILSPDNITAGMKQLCVTWSSASGRVGVYTSNNYRTMACTDSKGKLLAGAGIFRIGGKPNSFDGELYNVRLWDYAMSGSQLMALTCDALGNIIDWENAFWDIPSSVAQTDSTLSCSTATPTFTSVTTSCVFPGLGCPGRTKSLKDKHE</sequence>
<dbReference type="SUPFAM" id="SSF49854">
    <property type="entry name" value="Spermadhesin, CUB domain"/>
    <property type="match status" value="1"/>
</dbReference>
<keyword evidence="1" id="KW-0677">Repeat</keyword>
<reference evidence="6" key="1">
    <citation type="submission" date="2021-01" db="EMBL/GenBank/DDBJ databases">
        <authorList>
            <person name="Zahm M."/>
            <person name="Roques C."/>
            <person name="Cabau C."/>
            <person name="Klopp C."/>
            <person name="Donnadieu C."/>
            <person name="Jouanno E."/>
            <person name="Lampietro C."/>
            <person name="Louis A."/>
            <person name="Herpin A."/>
            <person name="Echchiki A."/>
            <person name="Berthelot C."/>
            <person name="Parey E."/>
            <person name="Roest-Crollius H."/>
            <person name="Braasch I."/>
            <person name="Postlethwait J."/>
            <person name="Bobe J."/>
            <person name="Montfort J."/>
            <person name="Bouchez O."/>
            <person name="Begum T."/>
            <person name="Mejri S."/>
            <person name="Adams A."/>
            <person name="Chen W.-J."/>
            <person name="Guiguen Y."/>
        </authorList>
    </citation>
    <scope>NUCLEOTIDE SEQUENCE</scope>
    <source>
        <strain evidence="6">YG-15Mar2019-1</strain>
        <tissue evidence="6">Brain</tissue>
    </source>
</reference>
<dbReference type="InterPro" id="IPR035914">
    <property type="entry name" value="Sperma_CUB_dom_sf"/>
</dbReference>
<accession>A0A9D3T095</accession>
<evidence type="ECO:0000256" key="2">
    <source>
        <dbReference type="ARBA" id="ARBA00023157"/>
    </source>
</evidence>
<dbReference type="InterPro" id="IPR013320">
    <property type="entry name" value="ConA-like_dom_sf"/>
</dbReference>
<organism evidence="6 7">
    <name type="scientific">Megalops atlanticus</name>
    <name type="common">Tarpon</name>
    <name type="synonym">Clupea gigantea</name>
    <dbReference type="NCBI Taxonomy" id="7932"/>
    <lineage>
        <taxon>Eukaryota</taxon>
        <taxon>Metazoa</taxon>
        <taxon>Chordata</taxon>
        <taxon>Craniata</taxon>
        <taxon>Vertebrata</taxon>
        <taxon>Euteleostomi</taxon>
        <taxon>Actinopterygii</taxon>
        <taxon>Neopterygii</taxon>
        <taxon>Teleostei</taxon>
        <taxon>Elopiformes</taxon>
        <taxon>Megalopidae</taxon>
        <taxon>Megalops</taxon>
    </lineage>
</organism>
<dbReference type="SMART" id="SM00042">
    <property type="entry name" value="CUB"/>
    <property type="match status" value="1"/>
</dbReference>
<dbReference type="SUPFAM" id="SSF49899">
    <property type="entry name" value="Concanavalin A-like lectins/glucanases"/>
    <property type="match status" value="1"/>
</dbReference>
<evidence type="ECO:0000313" key="6">
    <source>
        <dbReference type="EMBL" id="KAG7460950.1"/>
    </source>
</evidence>
<feature type="domain" description="CUB" evidence="4">
    <location>
        <begin position="14"/>
        <end position="122"/>
    </location>
</feature>
<dbReference type="InterPro" id="IPR001759">
    <property type="entry name" value="PTX_dom"/>
</dbReference>
<dbReference type="Pfam" id="PF00431">
    <property type="entry name" value="CUB"/>
    <property type="match status" value="1"/>
</dbReference>
<dbReference type="EMBL" id="JAFDVH010000018">
    <property type="protein sequence ID" value="KAG7460950.1"/>
    <property type="molecule type" value="Genomic_DNA"/>
</dbReference>
<evidence type="ECO:0000256" key="3">
    <source>
        <dbReference type="PROSITE-ProRule" id="PRU00059"/>
    </source>
</evidence>
<dbReference type="CDD" id="cd00041">
    <property type="entry name" value="CUB"/>
    <property type="match status" value="1"/>
</dbReference>
<dbReference type="Gene3D" id="2.60.120.200">
    <property type="match status" value="1"/>
</dbReference>
<name>A0A9D3T095_MEGAT</name>
<evidence type="ECO:0000259" key="4">
    <source>
        <dbReference type="PROSITE" id="PS01180"/>
    </source>
</evidence>
<dbReference type="PANTHER" id="PTHR24251:SF41">
    <property type="entry name" value="DELETED IN MALIGNANT BRAIN TUMORS 1 PROTEIN-LIKE"/>
    <property type="match status" value="1"/>
</dbReference>
<dbReference type="OrthoDB" id="10037534at2759"/>
<dbReference type="InterPro" id="IPR000859">
    <property type="entry name" value="CUB_dom"/>
</dbReference>
<dbReference type="PROSITE" id="PS51828">
    <property type="entry name" value="PTX_2"/>
    <property type="match status" value="1"/>
</dbReference>
<dbReference type="FunFam" id="2.60.120.290:FF:000013">
    <property type="entry name" value="Membrane frizzled-related protein"/>
    <property type="match status" value="1"/>
</dbReference>
<gene>
    <name evidence="6" type="ORF">MATL_G00204360</name>
</gene>
<evidence type="ECO:0000313" key="7">
    <source>
        <dbReference type="Proteomes" id="UP001046870"/>
    </source>
</evidence>
<keyword evidence="7" id="KW-1185">Reference proteome</keyword>
<proteinExistence type="predicted"/>
<dbReference type="PANTHER" id="PTHR24251">
    <property type="entry name" value="OVOCHYMASE-RELATED"/>
    <property type="match status" value="1"/>
</dbReference>
<dbReference type="Proteomes" id="UP001046870">
    <property type="component" value="Chromosome 18"/>
</dbReference>
<evidence type="ECO:0000259" key="5">
    <source>
        <dbReference type="PROSITE" id="PS51828"/>
    </source>
</evidence>
<dbReference type="AlphaFoldDB" id="A0A9D3T095"/>
<dbReference type="PROSITE" id="PS01180">
    <property type="entry name" value="CUB"/>
    <property type="match status" value="1"/>
</dbReference>
<keyword evidence="2 3" id="KW-1015">Disulfide bond</keyword>
<evidence type="ECO:0008006" key="8">
    <source>
        <dbReference type="Google" id="ProtNLM"/>
    </source>
</evidence>
<comment type="caution">
    <text evidence="3">Lacks conserved residue(s) required for the propagation of feature annotation.</text>
</comment>
<dbReference type="Gene3D" id="2.60.120.290">
    <property type="entry name" value="Spermadhesin, CUB domain"/>
    <property type="match status" value="1"/>
</dbReference>
<feature type="domain" description="Pentraxin (PTX)" evidence="5">
    <location>
        <begin position="126"/>
        <end position="320"/>
    </location>
</feature>
<comment type="caution">
    <text evidence="6">The sequence shown here is derived from an EMBL/GenBank/DDBJ whole genome shotgun (WGS) entry which is preliminary data.</text>
</comment>
<dbReference type="SMART" id="SM00159">
    <property type="entry name" value="PTX"/>
    <property type="match status" value="1"/>
</dbReference>
<evidence type="ECO:0000256" key="1">
    <source>
        <dbReference type="ARBA" id="ARBA00022737"/>
    </source>
</evidence>
<feature type="disulfide bond" evidence="3">
    <location>
        <begin position="67"/>
        <end position="84"/>
    </location>
</feature>
<protein>
    <recommendedName>
        <fullName evidence="8">CUB domain-containing protein</fullName>
    </recommendedName>
</protein>
<dbReference type="Pfam" id="PF00354">
    <property type="entry name" value="Pentaxin"/>
    <property type="match status" value="1"/>
</dbReference>